<name>X6P187_RETFI</name>
<dbReference type="AlphaFoldDB" id="X6P187"/>
<gene>
    <name evidence="1" type="ORF">RFI_04792</name>
</gene>
<dbReference type="Proteomes" id="UP000023152">
    <property type="component" value="Unassembled WGS sequence"/>
</dbReference>
<reference evidence="1 2" key="1">
    <citation type="journal article" date="2013" name="Curr. Biol.">
        <title>The Genome of the Foraminiferan Reticulomyxa filosa.</title>
        <authorList>
            <person name="Glockner G."/>
            <person name="Hulsmann N."/>
            <person name="Schleicher M."/>
            <person name="Noegel A.A."/>
            <person name="Eichinger L."/>
            <person name="Gallinger C."/>
            <person name="Pawlowski J."/>
            <person name="Sierra R."/>
            <person name="Euteneuer U."/>
            <person name="Pillet L."/>
            <person name="Moustafa A."/>
            <person name="Platzer M."/>
            <person name="Groth M."/>
            <person name="Szafranski K."/>
            <person name="Schliwa M."/>
        </authorList>
    </citation>
    <scope>NUCLEOTIDE SEQUENCE [LARGE SCALE GENOMIC DNA]</scope>
</reference>
<protein>
    <submittedName>
        <fullName evidence="1">Uncharacterized protein</fullName>
    </submittedName>
</protein>
<sequence>ISSYRIEFWKKGGRIDIEDDEKGGIQNGSLKLMEWKKQCFKLREKFPALNYFCFNQVHFLIQTMDQLTVPNFRDHAIQASKYIKPFLQKINCHVTDYNVNNILKDWIGFNFKDLEQHDANDNDSNFRTCRDSIAKFGMILHPIW</sequence>
<organism evidence="1 2">
    <name type="scientific">Reticulomyxa filosa</name>
    <dbReference type="NCBI Taxonomy" id="46433"/>
    <lineage>
        <taxon>Eukaryota</taxon>
        <taxon>Sar</taxon>
        <taxon>Rhizaria</taxon>
        <taxon>Retaria</taxon>
        <taxon>Foraminifera</taxon>
        <taxon>Monothalamids</taxon>
        <taxon>Reticulomyxidae</taxon>
        <taxon>Reticulomyxa</taxon>
    </lineage>
</organism>
<feature type="non-terminal residue" evidence="1">
    <location>
        <position position="1"/>
    </location>
</feature>
<accession>X6P187</accession>
<proteinExistence type="predicted"/>
<comment type="caution">
    <text evidence="1">The sequence shown here is derived from an EMBL/GenBank/DDBJ whole genome shotgun (WGS) entry which is preliminary data.</text>
</comment>
<evidence type="ECO:0000313" key="2">
    <source>
        <dbReference type="Proteomes" id="UP000023152"/>
    </source>
</evidence>
<keyword evidence="2" id="KW-1185">Reference proteome</keyword>
<feature type="non-terminal residue" evidence="1">
    <location>
        <position position="144"/>
    </location>
</feature>
<evidence type="ECO:0000313" key="1">
    <source>
        <dbReference type="EMBL" id="ETO32325.1"/>
    </source>
</evidence>
<dbReference type="EMBL" id="ASPP01004290">
    <property type="protein sequence ID" value="ETO32325.1"/>
    <property type="molecule type" value="Genomic_DNA"/>
</dbReference>